<dbReference type="EMBL" id="UAUF01000002">
    <property type="protein sequence ID" value="SPZ00007.1"/>
    <property type="molecule type" value="Genomic_DNA"/>
</dbReference>
<gene>
    <name evidence="1" type="ORF">I5Q09_19615</name>
    <name evidence="2" type="ORF">NCTC11842_00152</name>
</gene>
<sequence>MIFQDGILCLSPSSSITKASFKFWLETELNTFHSCNRSENHVIAFVFVSEAFVEQFQPERLDKALKKIGSKTNKWLSEIDIVAGDHYQNEEAIQLFIDELIEEGKKFALSEQEIFIGYANERAKGESPFDEAHDPVCVVRQVTKHMIEAMSQDQAELGYQEGDWSVSGGTHENMIISKPFKTMEEAMDAAKERFGAIRFTTMPQFDEFS</sequence>
<evidence type="ECO:0000313" key="3">
    <source>
        <dbReference type="Proteomes" id="UP000250443"/>
    </source>
</evidence>
<evidence type="ECO:0000313" key="4">
    <source>
        <dbReference type="Proteomes" id="UP000638986"/>
    </source>
</evidence>
<organism evidence="2 3">
    <name type="scientific">Pseudomonas luteola</name>
    <dbReference type="NCBI Taxonomy" id="47886"/>
    <lineage>
        <taxon>Bacteria</taxon>
        <taxon>Pseudomonadati</taxon>
        <taxon>Pseudomonadota</taxon>
        <taxon>Gammaproteobacteria</taxon>
        <taxon>Pseudomonadales</taxon>
        <taxon>Pseudomonadaceae</taxon>
        <taxon>Pseudomonas</taxon>
    </lineage>
</organism>
<protein>
    <submittedName>
        <fullName evidence="2">Uncharacterized protein</fullName>
    </submittedName>
</protein>
<dbReference type="Proteomes" id="UP000638986">
    <property type="component" value="Unassembled WGS sequence"/>
</dbReference>
<evidence type="ECO:0000313" key="2">
    <source>
        <dbReference type="EMBL" id="SPZ00007.1"/>
    </source>
</evidence>
<reference evidence="2 3" key="1">
    <citation type="submission" date="2018-06" db="EMBL/GenBank/DDBJ databases">
        <authorList>
            <consortium name="Pathogen Informatics"/>
            <person name="Doyle S."/>
        </authorList>
    </citation>
    <scope>NUCLEOTIDE SEQUENCE [LARGE SCALE GENOMIC DNA]</scope>
    <source>
        <strain evidence="2 3">NCTC11842</strain>
    </source>
</reference>
<evidence type="ECO:0000313" key="1">
    <source>
        <dbReference type="EMBL" id="MBH3440894.1"/>
    </source>
</evidence>
<reference evidence="1 4" key="2">
    <citation type="submission" date="2020-11" db="EMBL/GenBank/DDBJ databases">
        <title>Enhanced detection system for hospital associated transmission using whole genome sequencing surveillance.</title>
        <authorList>
            <person name="Harrison L.H."/>
            <person name="Van Tyne D."/>
            <person name="Marsh J.W."/>
            <person name="Griffith M.P."/>
            <person name="Snyder D.J."/>
            <person name="Cooper V.S."/>
            <person name="Mustapha M."/>
        </authorList>
    </citation>
    <scope>NUCLEOTIDE SEQUENCE [LARGE SCALE GENOMIC DNA]</scope>
    <source>
        <strain evidence="1 4">PSB00013</strain>
    </source>
</reference>
<dbReference type="AlphaFoldDB" id="A0A2X2BWE4"/>
<proteinExistence type="predicted"/>
<name>A0A2X2BWE4_PSELU</name>
<accession>A0A2X2BWE4</accession>
<dbReference type="Proteomes" id="UP000250443">
    <property type="component" value="Unassembled WGS sequence"/>
</dbReference>
<dbReference type="RefSeq" id="WP_010799646.1">
    <property type="nucleotide sequence ID" value="NZ_JAAMQY010000010.1"/>
</dbReference>
<dbReference type="EMBL" id="JADTXM010000015">
    <property type="protein sequence ID" value="MBH3440894.1"/>
    <property type="molecule type" value="Genomic_DNA"/>
</dbReference>